<name>A0A4P6EDE9_9MICO</name>
<evidence type="ECO:0000313" key="4">
    <source>
        <dbReference type="EMBL" id="QAY60290.1"/>
    </source>
</evidence>
<dbReference type="Gene3D" id="2.40.70.10">
    <property type="entry name" value="Acid Proteases"/>
    <property type="match status" value="2"/>
</dbReference>
<dbReference type="Pfam" id="PF13650">
    <property type="entry name" value="Asp_protease_2"/>
    <property type="match status" value="1"/>
</dbReference>
<dbReference type="AlphaFoldDB" id="A0A4P6EDE9"/>
<dbReference type="PROSITE" id="PS00141">
    <property type="entry name" value="ASP_PROTEASE"/>
    <property type="match status" value="1"/>
</dbReference>
<dbReference type="GO" id="GO:0006508">
    <property type="term" value="P:proteolysis"/>
    <property type="evidence" value="ECO:0007669"/>
    <property type="project" value="InterPro"/>
</dbReference>
<dbReference type="KEGG" id="mprt:ET475_10040"/>
<feature type="region of interest" description="Disordered" evidence="2">
    <location>
        <begin position="1"/>
        <end position="21"/>
    </location>
</feature>
<dbReference type="SUPFAM" id="SSF50630">
    <property type="entry name" value="Acid proteases"/>
    <property type="match status" value="1"/>
</dbReference>
<gene>
    <name evidence="4" type="ORF">ET475_10040</name>
</gene>
<evidence type="ECO:0000313" key="5">
    <source>
        <dbReference type="Proteomes" id="UP000293995"/>
    </source>
</evidence>
<keyword evidence="5" id="KW-1185">Reference proteome</keyword>
<dbReference type="EMBL" id="CP035494">
    <property type="protein sequence ID" value="QAY60290.1"/>
    <property type="molecule type" value="Genomic_DNA"/>
</dbReference>
<dbReference type="OrthoDB" id="155087at2"/>
<protein>
    <recommendedName>
        <fullName evidence="3">Peptidase A2 domain-containing protein</fullName>
    </recommendedName>
</protein>
<accession>A0A4P6EDE9</accession>
<dbReference type="InterPro" id="IPR001995">
    <property type="entry name" value="Peptidase_A2_cat"/>
</dbReference>
<sequence length="368" mass="39065">MRHLGRIRSGQIGKCEGDDSGAPVAQAAGTQVRNIVEIRQGGVDACTRLGPNYRAAVDHVRDGLRRHACPRRDVLERCAHPTPCISQPTHHPLSRATRPSYGGHVASVPLSIRVGDDPGSALLFVTASVGGVAEEFLLDTGASRSSIRRSERTDAWAVDAADPGSHGVFGAAAHTRHARVPTITLGTIEIHDLVVDVSDDDAPAGILGLDVLRGHRVGVRLSAQVLQLDEQAAIDRWRPLTMSSRGHSLVEVEWEDAAALAIWDTGASTTVVDADLAAAHPRVFAPTGATGTGTDAYGHQGETAELRMAPAHIGERRFSATTAATAPLAGLARAGDPPFTMIIGYPLIAQADWVFDLRARMWGFLDRS</sequence>
<dbReference type="InterPro" id="IPR001969">
    <property type="entry name" value="Aspartic_peptidase_AS"/>
</dbReference>
<dbReference type="InterPro" id="IPR021109">
    <property type="entry name" value="Peptidase_aspartic_dom_sf"/>
</dbReference>
<dbReference type="PROSITE" id="PS50175">
    <property type="entry name" value="ASP_PROT_RETROV"/>
    <property type="match status" value="1"/>
</dbReference>
<dbReference type="Proteomes" id="UP000293995">
    <property type="component" value="Chromosome"/>
</dbReference>
<keyword evidence="1" id="KW-0378">Hydrolase</keyword>
<reference evidence="4 5" key="1">
    <citation type="submission" date="2019-01" db="EMBL/GenBank/DDBJ databases">
        <title>Genome sequencing of strain DFW100M-13.</title>
        <authorList>
            <person name="Heo J."/>
            <person name="Kim S.-J."/>
            <person name="Kim J.-S."/>
            <person name="Hong S.-B."/>
            <person name="Kwon S.-W."/>
        </authorList>
    </citation>
    <scope>NUCLEOTIDE SEQUENCE [LARGE SCALE GENOMIC DNA]</scope>
    <source>
        <strain evidence="4 5">DFW100M-13</strain>
    </source>
</reference>
<proteinExistence type="predicted"/>
<evidence type="ECO:0000259" key="3">
    <source>
        <dbReference type="PROSITE" id="PS50175"/>
    </source>
</evidence>
<evidence type="ECO:0000256" key="1">
    <source>
        <dbReference type="ARBA" id="ARBA00022801"/>
    </source>
</evidence>
<feature type="domain" description="Peptidase A2" evidence="3">
    <location>
        <begin position="134"/>
        <end position="211"/>
    </location>
</feature>
<evidence type="ECO:0000256" key="2">
    <source>
        <dbReference type="SAM" id="MobiDB-lite"/>
    </source>
</evidence>
<dbReference type="GO" id="GO:0004190">
    <property type="term" value="F:aspartic-type endopeptidase activity"/>
    <property type="evidence" value="ECO:0007669"/>
    <property type="project" value="InterPro"/>
</dbReference>
<organism evidence="4 5">
    <name type="scientific">Microbacterium protaetiae</name>
    <dbReference type="NCBI Taxonomy" id="2509458"/>
    <lineage>
        <taxon>Bacteria</taxon>
        <taxon>Bacillati</taxon>
        <taxon>Actinomycetota</taxon>
        <taxon>Actinomycetes</taxon>
        <taxon>Micrococcales</taxon>
        <taxon>Microbacteriaceae</taxon>
        <taxon>Microbacterium</taxon>
    </lineage>
</organism>